<evidence type="ECO:0000256" key="8">
    <source>
        <dbReference type="ARBA" id="ARBA00040444"/>
    </source>
</evidence>
<dbReference type="AlphaFoldDB" id="A0A5B8MYB5"/>
<gene>
    <name evidence="9" type="ORF">A3770_18p81210</name>
</gene>
<dbReference type="Proteomes" id="UP000316726">
    <property type="component" value="Chromosome 18"/>
</dbReference>
<evidence type="ECO:0000313" key="9">
    <source>
        <dbReference type="EMBL" id="QDZ25603.1"/>
    </source>
</evidence>
<organism evidence="9 10">
    <name type="scientific">Chloropicon primus</name>
    <dbReference type="NCBI Taxonomy" id="1764295"/>
    <lineage>
        <taxon>Eukaryota</taxon>
        <taxon>Viridiplantae</taxon>
        <taxon>Chlorophyta</taxon>
        <taxon>Chloropicophyceae</taxon>
        <taxon>Chloropicales</taxon>
        <taxon>Chloropicaceae</taxon>
        <taxon>Chloropicon</taxon>
    </lineage>
</organism>
<dbReference type="GO" id="GO:0006611">
    <property type="term" value="P:protein export from nucleus"/>
    <property type="evidence" value="ECO:0007669"/>
    <property type="project" value="TreeGrafter"/>
</dbReference>
<keyword evidence="4" id="KW-0813">Transport</keyword>
<comment type="subcellular location">
    <subcellularLocation>
        <location evidence="2">Cytoplasm</location>
    </subcellularLocation>
    <subcellularLocation>
        <location evidence="1">Nucleus</location>
    </subcellularLocation>
</comment>
<dbReference type="Gene3D" id="1.25.10.10">
    <property type="entry name" value="Leucine-rich Repeat Variant"/>
    <property type="match status" value="2"/>
</dbReference>
<evidence type="ECO:0000256" key="6">
    <source>
        <dbReference type="ARBA" id="ARBA00022927"/>
    </source>
</evidence>
<evidence type="ECO:0000313" key="10">
    <source>
        <dbReference type="Proteomes" id="UP000316726"/>
    </source>
</evidence>
<evidence type="ECO:0000256" key="2">
    <source>
        <dbReference type="ARBA" id="ARBA00004496"/>
    </source>
</evidence>
<keyword evidence="7" id="KW-0539">Nucleus</keyword>
<dbReference type="OrthoDB" id="5548448at2759"/>
<evidence type="ECO:0000256" key="1">
    <source>
        <dbReference type="ARBA" id="ARBA00004123"/>
    </source>
</evidence>
<evidence type="ECO:0000256" key="7">
    <source>
        <dbReference type="ARBA" id="ARBA00023242"/>
    </source>
</evidence>
<accession>A0A5B8MYB5</accession>
<evidence type="ECO:0000256" key="4">
    <source>
        <dbReference type="ARBA" id="ARBA00022448"/>
    </source>
</evidence>
<dbReference type="PANTHER" id="PTHR12596:SF1">
    <property type="entry name" value="EXPORTIN-4"/>
    <property type="match status" value="1"/>
</dbReference>
<dbReference type="GO" id="GO:0005049">
    <property type="term" value="F:nuclear export signal receptor activity"/>
    <property type="evidence" value="ECO:0007669"/>
    <property type="project" value="InterPro"/>
</dbReference>
<dbReference type="GO" id="GO:0005643">
    <property type="term" value="C:nuclear pore"/>
    <property type="evidence" value="ECO:0007669"/>
    <property type="project" value="TreeGrafter"/>
</dbReference>
<protein>
    <recommendedName>
        <fullName evidence="8">Exportin-4</fullName>
    </recommendedName>
</protein>
<sequence>MEALEQQRVALEQAALELQSPKSGVRAAAEAKLKQFRALPIENLFQLVARVVEATTDVSARFHAVQALRTTCVERWPAVRDKWPAIRDWSVESALHQKDEIVRSQLLALCAVLSKRSYLETGSFPDFARLRQHCGSDLFRTQVELELMQSIVSEFSHETASSIGMPFAFHHECKERFQISELLKFFDYASSVGKQTYFTIQQAGGNAGDQLYLTTIASLETMVQILQNWDFRKGRVPSKFFDCASTGVTSMSLKPGKEWRERLLLPEQVHWVYELCHAAHTSSAVDTPLASTARQLIVILASLHGDVFLPDNAGYPSSPTKGAHGANGAGMGSKIDPLKLAHLSRVQVAIQAILDPCDQIVQLAHNMQNEQRLRDGCTALCCLSEHNRLSVLVMAAASSGGSSHGIGNLLSSVTLACLGCGGARDDQIDSAVGMSLTALLEAWEYLIQTECIVLSMRQQSIGQNQVQVLHEESGIKGGAALVFRAYLDSLLHEAAETALDDLDEEEEEQSLEMRQQKLGPISSIARVAAGVNFELLCHKLVECQANIAQHRQDEVNLVRFYEQLCCLLELVGYCIADPMDGEVPLIPILLSQCHDAALRANGPDPVVQLSNSVLEFARKLGTDPGFQQMYASSRILECSVQCLAKWTATYLMSEDAKMPSRIREAYTLNESTRNQVMDIIVRLLGNTFVKWMGEMKVQEQVCKHLLPSLVQGRQRRVCLINAPAWNEFLGFYVQNFDALSLALRGDLHRSLVKFAIKAATRPLQEEVIKQYLQGLMDPMLKRMSALESTLASGGGAAGNISMQQVEFILEGLRGGAQSFSGIGLAYLLDIFINIQPVLLNLLKLKVKSPRMVYLALKLTAEVIGAIIADLDAAKFGPILNFVYEILNLYKKQNMGAVSLQRSKDLKDEEEQEKYKNIRALLKLLVAITEREMVDFTAGDSASVDVASATFIGLGLVLPLLSREMLSGFPKLAHQYFDLVCHLAEVYPENVCRLPPELFTPFVETLRFGVGSTDQISVGASLDSLYHIMKTHLVDISKGGQGLGGNMMLQSGESLVSTFMKSIWHTLIYENFSSSSYIEQSSSVLLVMMLASRETFQEIGSAIINGQAMPESRAALENTLNTLSMSITAHADLTRQSRRKFSREFQNFIVSIRGIAKVN</sequence>
<keyword evidence="6" id="KW-0653">Protein transport</keyword>
<evidence type="ECO:0000256" key="3">
    <source>
        <dbReference type="ARBA" id="ARBA00009466"/>
    </source>
</evidence>
<reference evidence="9 10" key="1">
    <citation type="submission" date="2018-07" db="EMBL/GenBank/DDBJ databases">
        <title>The complete nuclear genome of the prasinophyte Chloropicon primus (CCMP1205).</title>
        <authorList>
            <person name="Pombert J.-F."/>
            <person name="Otis C."/>
            <person name="Turmel M."/>
            <person name="Lemieux C."/>
        </authorList>
    </citation>
    <scope>NUCLEOTIDE SEQUENCE [LARGE SCALE GENOMIC DNA]</scope>
    <source>
        <strain evidence="9 10">CCMP1205</strain>
    </source>
</reference>
<dbReference type="STRING" id="1764295.A0A5B8MYB5"/>
<dbReference type="SUPFAM" id="SSF48371">
    <property type="entry name" value="ARM repeat"/>
    <property type="match status" value="1"/>
</dbReference>
<dbReference type="InterPro" id="IPR044189">
    <property type="entry name" value="XPO4/7-like"/>
</dbReference>
<keyword evidence="5" id="KW-0963">Cytoplasm</keyword>
<comment type="similarity">
    <text evidence="3">Belongs to the exportin family.</text>
</comment>
<name>A0A5B8MYB5_9CHLO</name>
<dbReference type="InterPro" id="IPR011989">
    <property type="entry name" value="ARM-like"/>
</dbReference>
<keyword evidence="10" id="KW-1185">Reference proteome</keyword>
<dbReference type="InterPro" id="IPR016024">
    <property type="entry name" value="ARM-type_fold"/>
</dbReference>
<dbReference type="PANTHER" id="PTHR12596">
    <property type="entry name" value="EXPORTIN 4,7-RELATED"/>
    <property type="match status" value="1"/>
</dbReference>
<dbReference type="GO" id="GO:0005737">
    <property type="term" value="C:cytoplasm"/>
    <property type="evidence" value="ECO:0007669"/>
    <property type="project" value="UniProtKB-SubCell"/>
</dbReference>
<dbReference type="EMBL" id="CP031051">
    <property type="protein sequence ID" value="QDZ25603.1"/>
    <property type="molecule type" value="Genomic_DNA"/>
</dbReference>
<proteinExistence type="inferred from homology"/>
<evidence type="ECO:0000256" key="5">
    <source>
        <dbReference type="ARBA" id="ARBA00022490"/>
    </source>
</evidence>